<protein>
    <submittedName>
        <fullName evidence="2">Uncharacterized protein</fullName>
    </submittedName>
</protein>
<keyword evidence="1" id="KW-0812">Transmembrane</keyword>
<evidence type="ECO:0000256" key="1">
    <source>
        <dbReference type="SAM" id="Phobius"/>
    </source>
</evidence>
<name>A0ABY1WCD0_9GAMM</name>
<sequence length="96" mass="10541">MSGNHWMFVAFLLLAISSVLAILNLSAWREGFRAGKRRASVDGYGVDLAAFIPALTRHLDIQADGGDSPEAFVRYAVSQALQDMRRAQQEASSDEQ</sequence>
<dbReference type="RefSeq" id="WP_130529686.1">
    <property type="nucleotide sequence ID" value="NZ_SHMD01000002.1"/>
</dbReference>
<keyword evidence="1" id="KW-1133">Transmembrane helix</keyword>
<keyword evidence="1" id="KW-0472">Membrane</keyword>
<dbReference type="Proteomes" id="UP000293089">
    <property type="component" value="Unassembled WGS sequence"/>
</dbReference>
<gene>
    <name evidence="2" type="ORF">EA658_16425</name>
</gene>
<feature type="transmembrane region" description="Helical" evidence="1">
    <location>
        <begin position="6"/>
        <end position="28"/>
    </location>
</feature>
<reference evidence="2 3" key="1">
    <citation type="submission" date="2019-02" db="EMBL/GenBank/DDBJ databases">
        <title>WGS of Pseudoxanthomonas species novum from clinical isolates.</title>
        <authorList>
            <person name="Bernier A.-M."/>
            <person name="Bernard K."/>
            <person name="Vachon A."/>
        </authorList>
    </citation>
    <scope>NUCLEOTIDE SEQUENCE [LARGE SCALE GENOMIC DNA]</scope>
    <source>
        <strain evidence="3">NML 170316</strain>
    </source>
</reference>
<keyword evidence="3" id="KW-1185">Reference proteome</keyword>
<organism evidence="2 3">
    <name type="scientific">Pseudoxanthomonas winnipegensis</name>
    <dbReference type="NCBI Taxonomy" id="2480810"/>
    <lineage>
        <taxon>Bacteria</taxon>
        <taxon>Pseudomonadati</taxon>
        <taxon>Pseudomonadota</taxon>
        <taxon>Gammaproteobacteria</taxon>
        <taxon>Lysobacterales</taxon>
        <taxon>Lysobacteraceae</taxon>
        <taxon>Pseudoxanthomonas</taxon>
    </lineage>
</organism>
<proteinExistence type="predicted"/>
<dbReference type="EMBL" id="SHME01000004">
    <property type="protein sequence ID" value="TAA18671.1"/>
    <property type="molecule type" value="Genomic_DNA"/>
</dbReference>
<accession>A0ABY1WCD0</accession>
<comment type="caution">
    <text evidence="2">The sequence shown here is derived from an EMBL/GenBank/DDBJ whole genome shotgun (WGS) entry which is preliminary data.</text>
</comment>
<evidence type="ECO:0000313" key="2">
    <source>
        <dbReference type="EMBL" id="TAA18671.1"/>
    </source>
</evidence>
<evidence type="ECO:0000313" key="3">
    <source>
        <dbReference type="Proteomes" id="UP000293089"/>
    </source>
</evidence>